<evidence type="ECO:0000259" key="2">
    <source>
        <dbReference type="PROSITE" id="PS50125"/>
    </source>
</evidence>
<dbReference type="PANTHER" id="PTHR43081">
    <property type="entry name" value="ADENYLATE CYCLASE, TERMINAL-DIFFERENTIATION SPECIFIC-RELATED"/>
    <property type="match status" value="1"/>
</dbReference>
<evidence type="ECO:0000313" key="4">
    <source>
        <dbReference type="Proteomes" id="UP001596523"/>
    </source>
</evidence>
<dbReference type="EMBL" id="JBHTCF010000001">
    <property type="protein sequence ID" value="MFC7303013.1"/>
    <property type="molecule type" value="Genomic_DNA"/>
</dbReference>
<dbReference type="InterPro" id="IPR050697">
    <property type="entry name" value="Adenylyl/Guanylyl_Cyclase_3/4"/>
</dbReference>
<sequence>MSDRTLDAVLLGAERKLTRLDVARQAGVEPERLRRLWGALGFAAVDDEAQVFTEADVRAARTATELLGSGLVDAGLDAGLTRALGHHLSRLAEWQVQVVAEWLRAQPGEGLDEELGAQLAESVLPVVAELQDYVWRRHLAAFAGRMLAEGAEGGDGDGARRHRVVGFVDMVGYTRLTRRLDERELVLLLEYFESLAAEVIAQGGGRVVKTIGDEVLFTCDDPVAAAETALALGERALDQARLPGLRTGLACGAVLSRLGDVYGEVVNIAARLTAIARPGTILVDESLATRLADTSQYRLRALRPVPVRGYRRLRPCLLRRA</sequence>
<dbReference type="InterPro" id="IPR001054">
    <property type="entry name" value="A/G_cyclase"/>
</dbReference>
<accession>A0ABW2JAH5</accession>
<feature type="domain" description="Guanylate cyclase" evidence="2">
    <location>
        <begin position="164"/>
        <end position="273"/>
    </location>
</feature>
<name>A0ABW2JAH5_9ACTN</name>
<protein>
    <submittedName>
        <fullName evidence="3">Adenylate/guanylate cyclase domain-containing protein</fullName>
    </submittedName>
</protein>
<evidence type="ECO:0000256" key="1">
    <source>
        <dbReference type="ARBA" id="ARBA00005381"/>
    </source>
</evidence>
<dbReference type="PANTHER" id="PTHR43081:SF1">
    <property type="entry name" value="ADENYLATE CYCLASE, TERMINAL-DIFFERENTIATION SPECIFIC"/>
    <property type="match status" value="1"/>
</dbReference>
<comment type="similarity">
    <text evidence="1">Belongs to the adenylyl cyclase class-3 family.</text>
</comment>
<dbReference type="PROSITE" id="PS50125">
    <property type="entry name" value="GUANYLATE_CYCLASE_2"/>
    <property type="match status" value="1"/>
</dbReference>
<comment type="caution">
    <text evidence="3">The sequence shown here is derived from an EMBL/GenBank/DDBJ whole genome shotgun (WGS) entry which is preliminary data.</text>
</comment>
<dbReference type="RefSeq" id="WP_381825753.1">
    <property type="nucleotide sequence ID" value="NZ_JBHTCF010000001.1"/>
</dbReference>
<dbReference type="Proteomes" id="UP001596523">
    <property type="component" value="Unassembled WGS sequence"/>
</dbReference>
<evidence type="ECO:0000313" key="3">
    <source>
        <dbReference type="EMBL" id="MFC7303013.1"/>
    </source>
</evidence>
<dbReference type="CDD" id="cd07302">
    <property type="entry name" value="CHD"/>
    <property type="match status" value="1"/>
</dbReference>
<dbReference type="Gene3D" id="3.30.70.1230">
    <property type="entry name" value="Nucleotide cyclase"/>
    <property type="match status" value="1"/>
</dbReference>
<reference evidence="4" key="1">
    <citation type="journal article" date="2019" name="Int. J. Syst. Evol. Microbiol.">
        <title>The Global Catalogue of Microorganisms (GCM) 10K type strain sequencing project: providing services to taxonomists for standard genome sequencing and annotation.</title>
        <authorList>
            <consortium name="The Broad Institute Genomics Platform"/>
            <consortium name="The Broad Institute Genome Sequencing Center for Infectious Disease"/>
            <person name="Wu L."/>
            <person name="Ma J."/>
        </authorList>
    </citation>
    <scope>NUCLEOTIDE SEQUENCE [LARGE SCALE GENOMIC DNA]</scope>
    <source>
        <strain evidence="4">SYNS20</strain>
    </source>
</reference>
<dbReference type="SUPFAM" id="SSF55073">
    <property type="entry name" value="Nucleotide cyclase"/>
    <property type="match status" value="1"/>
</dbReference>
<dbReference type="Pfam" id="PF00211">
    <property type="entry name" value="Guanylate_cyc"/>
    <property type="match status" value="1"/>
</dbReference>
<organism evidence="3 4">
    <name type="scientific">Streptomyces monticola</name>
    <dbReference type="NCBI Taxonomy" id="2666263"/>
    <lineage>
        <taxon>Bacteria</taxon>
        <taxon>Bacillati</taxon>
        <taxon>Actinomycetota</taxon>
        <taxon>Actinomycetes</taxon>
        <taxon>Kitasatosporales</taxon>
        <taxon>Streptomycetaceae</taxon>
        <taxon>Streptomyces</taxon>
    </lineage>
</organism>
<proteinExistence type="inferred from homology"/>
<dbReference type="InterPro" id="IPR029787">
    <property type="entry name" value="Nucleotide_cyclase"/>
</dbReference>
<keyword evidence="4" id="KW-1185">Reference proteome</keyword>
<gene>
    <name evidence="3" type="ORF">ACFQVC_02115</name>
</gene>